<evidence type="ECO:0000313" key="3">
    <source>
        <dbReference type="EMBL" id="MED6108558.1"/>
    </source>
</evidence>
<dbReference type="Proteomes" id="UP001341840">
    <property type="component" value="Unassembled WGS sequence"/>
</dbReference>
<protein>
    <submittedName>
        <fullName evidence="3">Uncharacterized protein</fullName>
    </submittedName>
</protein>
<accession>A0ABU6Q9N2</accession>
<feature type="chain" id="PRO_5046708891" evidence="2">
    <location>
        <begin position="20"/>
        <end position="208"/>
    </location>
</feature>
<sequence length="208" mass="23689">MWLVPALVVTTMLCSKGFGGEVGTWKEGDKELLIRRNLRFVEKGLELWMVDRILEGCPHWRPTPDDDEDRGRDNSDIEDDLEASCGFNNENENVREKEEANTVRQRAMEAITRQQLSISRASSSDLGIQNVRNATGQDPYGAPSFMRVLDLEAMHGPEFPQYANQGAFRCENFFFNSCEECLILAMFVQRLWAKMANSVWVWSSDPGS</sequence>
<reference evidence="3 4" key="1">
    <citation type="journal article" date="2023" name="Plants (Basel)">
        <title>Bridging the Gap: Combining Genomics and Transcriptomics Approaches to Understand Stylosanthes scabra, an Orphan Legume from the Brazilian Caatinga.</title>
        <authorList>
            <person name="Ferreira-Neto J.R.C."/>
            <person name="da Silva M.D."/>
            <person name="Binneck E."/>
            <person name="de Melo N.F."/>
            <person name="da Silva R.H."/>
            <person name="de Melo A.L.T.M."/>
            <person name="Pandolfi V."/>
            <person name="Bustamante F.O."/>
            <person name="Brasileiro-Vidal A.C."/>
            <person name="Benko-Iseppon A.M."/>
        </authorList>
    </citation>
    <scope>NUCLEOTIDE SEQUENCE [LARGE SCALE GENOMIC DNA]</scope>
    <source>
        <tissue evidence="3">Leaves</tissue>
    </source>
</reference>
<evidence type="ECO:0000256" key="1">
    <source>
        <dbReference type="SAM" id="MobiDB-lite"/>
    </source>
</evidence>
<keyword evidence="4" id="KW-1185">Reference proteome</keyword>
<comment type="caution">
    <text evidence="3">The sequence shown here is derived from an EMBL/GenBank/DDBJ whole genome shotgun (WGS) entry which is preliminary data.</text>
</comment>
<name>A0ABU6Q9N2_9FABA</name>
<dbReference type="EMBL" id="JASCZI010000092">
    <property type="protein sequence ID" value="MED6108558.1"/>
    <property type="molecule type" value="Genomic_DNA"/>
</dbReference>
<feature type="signal peptide" evidence="2">
    <location>
        <begin position="1"/>
        <end position="19"/>
    </location>
</feature>
<evidence type="ECO:0000256" key="2">
    <source>
        <dbReference type="SAM" id="SignalP"/>
    </source>
</evidence>
<proteinExistence type="predicted"/>
<feature type="region of interest" description="Disordered" evidence="1">
    <location>
        <begin position="58"/>
        <end position="79"/>
    </location>
</feature>
<gene>
    <name evidence="3" type="ORF">PIB30_025207</name>
</gene>
<organism evidence="3 4">
    <name type="scientific">Stylosanthes scabra</name>
    <dbReference type="NCBI Taxonomy" id="79078"/>
    <lineage>
        <taxon>Eukaryota</taxon>
        <taxon>Viridiplantae</taxon>
        <taxon>Streptophyta</taxon>
        <taxon>Embryophyta</taxon>
        <taxon>Tracheophyta</taxon>
        <taxon>Spermatophyta</taxon>
        <taxon>Magnoliopsida</taxon>
        <taxon>eudicotyledons</taxon>
        <taxon>Gunneridae</taxon>
        <taxon>Pentapetalae</taxon>
        <taxon>rosids</taxon>
        <taxon>fabids</taxon>
        <taxon>Fabales</taxon>
        <taxon>Fabaceae</taxon>
        <taxon>Papilionoideae</taxon>
        <taxon>50 kb inversion clade</taxon>
        <taxon>dalbergioids sensu lato</taxon>
        <taxon>Dalbergieae</taxon>
        <taxon>Pterocarpus clade</taxon>
        <taxon>Stylosanthes</taxon>
    </lineage>
</organism>
<keyword evidence="2" id="KW-0732">Signal</keyword>
<evidence type="ECO:0000313" key="4">
    <source>
        <dbReference type="Proteomes" id="UP001341840"/>
    </source>
</evidence>